<feature type="region of interest" description="Disordered" evidence="1">
    <location>
        <begin position="129"/>
        <end position="149"/>
    </location>
</feature>
<dbReference type="EMBL" id="CAAALY010090990">
    <property type="protein sequence ID" value="VEL27923.1"/>
    <property type="molecule type" value="Genomic_DNA"/>
</dbReference>
<keyword evidence="3" id="KW-1185">Reference proteome</keyword>
<reference evidence="2" key="1">
    <citation type="submission" date="2018-11" db="EMBL/GenBank/DDBJ databases">
        <authorList>
            <consortium name="Pathogen Informatics"/>
        </authorList>
    </citation>
    <scope>NUCLEOTIDE SEQUENCE</scope>
</reference>
<feature type="compositionally biased region" description="Polar residues" evidence="1">
    <location>
        <begin position="362"/>
        <end position="375"/>
    </location>
</feature>
<evidence type="ECO:0000313" key="2">
    <source>
        <dbReference type="EMBL" id="VEL27923.1"/>
    </source>
</evidence>
<feature type="region of interest" description="Disordered" evidence="1">
    <location>
        <begin position="166"/>
        <end position="197"/>
    </location>
</feature>
<feature type="region of interest" description="Disordered" evidence="1">
    <location>
        <begin position="25"/>
        <end position="50"/>
    </location>
</feature>
<accession>A0A3S5BKQ3</accession>
<feature type="non-terminal residue" evidence="2">
    <location>
        <position position="448"/>
    </location>
</feature>
<comment type="caution">
    <text evidence="2">The sequence shown here is derived from an EMBL/GenBank/DDBJ whole genome shotgun (WGS) entry which is preliminary data.</text>
</comment>
<protein>
    <submittedName>
        <fullName evidence="2">Uncharacterized protein</fullName>
    </submittedName>
</protein>
<sequence length="448" mass="46690">MPAGVSDPPNIHPSTLSTLLVSPLKLSNSPSSTVEPTSKVSPTNESPMTYLHSNIPTSTTITQSEQAEAPTLAPSNVYDTSTTAQPIVSSLFISTPVWSKVSSTLGYTSSEYDLTTTLDSDFPIRTIFTPPEPTETLTPLSKTPSTVEPTSTASYNFSIHTTSLDPNFSTGSTVTQQEQEEVPSMPGGASDLSSTTTSTSSTLFISTLDSPQIASTLKPSSSEYSSTTTLDPNISSSSMITQAEQGEIPSMPVGVSDLSSTTATTPTALFISTLDSPKITSTLEPSSSEYSSMTTLDPNFSTGSTVTQPEQEVASMPVGASDLFSTTASTSSTLLISTVDSSKVHSTLEPSSSEYSSTTTLDPNISSSSMVTQPEQGEIPSISVGVSDFSSTTATTPTILFISTLDSPQITSTLKPSSSEYTSTITLDPNISSSSMITQAEQGGIPSM</sequence>
<gene>
    <name evidence="2" type="ORF">PXEA_LOCUS21363</name>
</gene>
<name>A0A3S5BKQ3_9PLAT</name>
<feature type="compositionally biased region" description="Low complexity" evidence="1">
    <location>
        <begin position="129"/>
        <end position="146"/>
    </location>
</feature>
<evidence type="ECO:0000256" key="1">
    <source>
        <dbReference type="SAM" id="MobiDB-lite"/>
    </source>
</evidence>
<feature type="region of interest" description="Disordered" evidence="1">
    <location>
        <begin position="345"/>
        <end position="376"/>
    </location>
</feature>
<evidence type="ECO:0000313" key="3">
    <source>
        <dbReference type="Proteomes" id="UP000784294"/>
    </source>
</evidence>
<feature type="compositionally biased region" description="Polar residues" evidence="1">
    <location>
        <begin position="166"/>
        <end position="177"/>
    </location>
</feature>
<organism evidence="2 3">
    <name type="scientific">Protopolystoma xenopodis</name>
    <dbReference type="NCBI Taxonomy" id="117903"/>
    <lineage>
        <taxon>Eukaryota</taxon>
        <taxon>Metazoa</taxon>
        <taxon>Spiralia</taxon>
        <taxon>Lophotrochozoa</taxon>
        <taxon>Platyhelminthes</taxon>
        <taxon>Monogenea</taxon>
        <taxon>Polyopisthocotylea</taxon>
        <taxon>Polystomatidea</taxon>
        <taxon>Polystomatidae</taxon>
        <taxon>Protopolystoma</taxon>
    </lineage>
</organism>
<feature type="compositionally biased region" description="Polar residues" evidence="1">
    <location>
        <begin position="28"/>
        <end position="50"/>
    </location>
</feature>
<feature type="compositionally biased region" description="Low complexity" evidence="1">
    <location>
        <begin position="345"/>
        <end position="361"/>
    </location>
</feature>
<proteinExistence type="predicted"/>
<dbReference type="AlphaFoldDB" id="A0A3S5BKQ3"/>
<dbReference type="Proteomes" id="UP000784294">
    <property type="component" value="Unassembled WGS sequence"/>
</dbReference>